<keyword evidence="1" id="KW-1133">Transmembrane helix</keyword>
<organism evidence="2">
    <name type="scientific">Chlamydia pneumoniae</name>
    <name type="common">Chlamydophila pneumoniae</name>
    <dbReference type="NCBI Taxonomy" id="83558"/>
    <lineage>
        <taxon>Bacteria</taxon>
        <taxon>Pseudomonadati</taxon>
        <taxon>Chlamydiota</taxon>
        <taxon>Chlamydiia</taxon>
        <taxon>Chlamydiales</taxon>
        <taxon>Chlamydiaceae</taxon>
        <taxon>Chlamydia/Chlamydophila group</taxon>
        <taxon>Chlamydia</taxon>
    </lineage>
</organism>
<accession>A0A0F7WYH7</accession>
<evidence type="ECO:0000313" key="2">
    <source>
        <dbReference type="EMBL" id="CRI42478.1"/>
    </source>
</evidence>
<keyword evidence="1" id="KW-0472">Membrane</keyword>
<dbReference type="AlphaFoldDB" id="A0A0F7WYH7"/>
<keyword evidence="1" id="KW-0812">Transmembrane</keyword>
<protein>
    <submittedName>
        <fullName evidence="2">Uncharacterized protein</fullName>
    </submittedName>
</protein>
<evidence type="ECO:0000256" key="1">
    <source>
        <dbReference type="SAM" id="Phobius"/>
    </source>
</evidence>
<sequence length="155" mass="16543">MGYLPVSATDVLFESPAAPLINSANTQNQKLIELKGKQQAESSPRTITSVILEVLLVIGCCLIVLSLLAIRPALQFTLETGHPAAIAVLAVSGTILLVAVIILFCFLAAVPFAAKKTYEYVKTVDDYASWHSHQQTPTLGTIFSGIVYAASQAQL</sequence>
<feature type="transmembrane region" description="Helical" evidence="1">
    <location>
        <begin position="50"/>
        <end position="74"/>
    </location>
</feature>
<reference evidence="2" key="1">
    <citation type="submission" date="2015-05" db="EMBL/GenBank/DDBJ databases">
        <authorList>
            <person name="Rattei Thomas"/>
        </authorList>
    </citation>
    <scope>NUCLEOTIDE SEQUENCE</scope>
    <source>
        <strain evidence="2">DC9</strain>
    </source>
</reference>
<gene>
    <name evidence="2" type="ORF">BN1224_DC9_BQ_00020</name>
</gene>
<feature type="transmembrane region" description="Helical" evidence="1">
    <location>
        <begin position="86"/>
        <end position="110"/>
    </location>
</feature>
<proteinExistence type="predicted"/>
<dbReference type="EMBL" id="LN847047">
    <property type="protein sequence ID" value="CRI42478.1"/>
    <property type="molecule type" value="Genomic_DNA"/>
</dbReference>
<name>A0A0F7WYH7_CHLPN</name>